<comment type="caution">
    <text evidence="1">The sequence shown here is derived from an EMBL/GenBank/DDBJ whole genome shotgun (WGS) entry which is preliminary data.</text>
</comment>
<reference evidence="1 2" key="1">
    <citation type="submission" date="2019-07" db="EMBL/GenBank/DDBJ databases">
        <title>Genome sequencing of lignin-degrading bacterial isolates.</title>
        <authorList>
            <person name="Gladden J."/>
        </authorList>
    </citation>
    <scope>NUCLEOTIDE SEQUENCE [LARGE SCALE GENOMIC DNA]</scope>
    <source>
        <strain evidence="1 2">J11</strain>
    </source>
</reference>
<evidence type="ECO:0000313" key="1">
    <source>
        <dbReference type="EMBL" id="TWG79491.1"/>
    </source>
</evidence>
<keyword evidence="2" id="KW-1185">Reference proteome</keyword>
<organism evidence="1 2">
    <name type="scientific">Cupriavidus gilardii J11</name>
    <dbReference type="NCBI Taxonomy" id="936133"/>
    <lineage>
        <taxon>Bacteria</taxon>
        <taxon>Pseudomonadati</taxon>
        <taxon>Pseudomonadota</taxon>
        <taxon>Betaproteobacteria</taxon>
        <taxon>Burkholderiales</taxon>
        <taxon>Burkholderiaceae</taxon>
        <taxon>Cupriavidus</taxon>
    </lineage>
</organism>
<accession>A0A562B2T9</accession>
<name>A0A562B2T9_9BURK</name>
<protein>
    <submittedName>
        <fullName evidence="1">Uncharacterized protein</fullName>
    </submittedName>
</protein>
<sequence>MLKDGPPQLMILALAEFAWRTTLGRIPEVDEQLFKCALSLWTNPQTHEAAEHAIASIVMRYSSDLRHEDCRRWRQALSLLPATATVESESVLGLAAYAWQLEGGQLLEGGLTEALTRRVGFPEPKAIAAFQRSFARMHGVECRIDGARLRRQEASVAYQKYMRKDSDAGDYEPPLLGYS</sequence>
<evidence type="ECO:0000313" key="2">
    <source>
        <dbReference type="Proteomes" id="UP000318141"/>
    </source>
</evidence>
<gene>
    <name evidence="1" type="ORF">L602_006100000020</name>
</gene>
<dbReference type="EMBL" id="VLJN01000058">
    <property type="protein sequence ID" value="TWG79491.1"/>
    <property type="molecule type" value="Genomic_DNA"/>
</dbReference>
<dbReference type="AlphaFoldDB" id="A0A562B2T9"/>
<proteinExistence type="predicted"/>
<dbReference type="Proteomes" id="UP000318141">
    <property type="component" value="Unassembled WGS sequence"/>
</dbReference>